<comment type="subunit">
    <text evidence="3 10">Homodimer.</text>
</comment>
<dbReference type="EC" id="2.2.1.7" evidence="10"/>
<feature type="binding site" evidence="10">
    <location>
        <position position="290"/>
    </location>
    <ligand>
        <name>thiamine diphosphate</name>
        <dbReference type="ChEBI" id="CHEBI:58937"/>
    </ligand>
</feature>
<dbReference type="HAMAP" id="MF_00315">
    <property type="entry name" value="DXP_synth"/>
    <property type="match status" value="1"/>
</dbReference>
<feature type="domain" description="Transketolase-like pyrimidine-binding" evidence="11">
    <location>
        <begin position="320"/>
        <end position="484"/>
    </location>
</feature>
<dbReference type="EMBL" id="VXDF01000005">
    <property type="protein sequence ID" value="KAA5522808.1"/>
    <property type="molecule type" value="Genomic_DNA"/>
</dbReference>
<dbReference type="InterPro" id="IPR033248">
    <property type="entry name" value="Transketolase_C"/>
</dbReference>
<evidence type="ECO:0000256" key="4">
    <source>
        <dbReference type="ARBA" id="ARBA00022679"/>
    </source>
</evidence>
<dbReference type="NCBIfam" id="TIGR00204">
    <property type="entry name" value="dxs"/>
    <property type="match status" value="1"/>
</dbReference>
<comment type="function">
    <text evidence="10">Catalyzes the acyloin condensation reaction between C atoms 2 and 3 of pyruvate and glyceraldehyde 3-phosphate to yield 1-deoxy-D-xylulose-5-phosphate (DXP).</text>
</comment>
<feature type="binding site" evidence="10">
    <location>
        <position position="181"/>
    </location>
    <ligand>
        <name>thiamine diphosphate</name>
        <dbReference type="ChEBI" id="CHEBI:58937"/>
    </ligand>
</feature>
<evidence type="ECO:0000313" key="12">
    <source>
        <dbReference type="EMBL" id="KAA5522808.1"/>
    </source>
</evidence>
<keyword evidence="7 10" id="KW-0784">Thiamine biosynthesis</keyword>
<proteinExistence type="inferred from homology"/>
<sequence length="625" mass="68536">MTNNMNNYPLLSLINSPEDLRLLNKEQLPQLCQELRGYLLESVSQTSGHLASGLGTVELTVALHYVYKTPFDQLIWDVGHQAYPHKILTGRRDQMSTIRQKDGIHPFPWREESEFDVLSVGHSSTSISAGLGIAVAAERENAGRKTVCVIGDGAITAGMAFEALNHAGSVHTDMLVILNDNEMSISENVGALNNHLARIFSGSIYSTLRDGSKKILDKVPPVKNFMKKTEEHMKGVMFSPESTLFEELGFNYIGPVDGHNIDELVATLTNMRNLKGPQFLHIKTKKGKGYAPAEKDPIGFHGVPKFDPISGELPKHNTKPTYSKIFGDWLCEMAEKDSKIIGITPAMREGSGMVEFSQRFPEQYFDVAIAEQHAVTFATGLAIGGYKPVVAIYSTFLQRAYDQLIHDVAIQNLPVLFAIDRAGIVGADGPTHQGAFDLSFMRCIPNMIIMTPSDENECRQMLYTGYQCGKPAAVRYPRGNAIGVELTPLKILPIGKSRLIREGQKIAILNFGTLLPSALEAAGKLNATVVDMRFVKPIDIEMINVLAQTHDYLVTLEENAIQGGAGSAVAEVLNSSGKSTALLQLGLPDYFIPQATQQEALKDLGLDSKGIEEKTLHFIEKQGNL</sequence>
<feature type="binding site" evidence="10">
    <location>
        <position position="80"/>
    </location>
    <ligand>
        <name>thiamine diphosphate</name>
        <dbReference type="ChEBI" id="CHEBI:58937"/>
    </ligand>
</feature>
<evidence type="ECO:0000256" key="3">
    <source>
        <dbReference type="ARBA" id="ARBA00011738"/>
    </source>
</evidence>
<evidence type="ECO:0000256" key="6">
    <source>
        <dbReference type="ARBA" id="ARBA00022842"/>
    </source>
</evidence>
<dbReference type="Pfam" id="PF13292">
    <property type="entry name" value="DXP_synthase_N"/>
    <property type="match status" value="1"/>
</dbReference>
<comment type="cofactor">
    <cofactor evidence="10">
        <name>thiamine diphosphate</name>
        <dbReference type="ChEBI" id="CHEBI:58937"/>
    </cofactor>
    <text evidence="10">Binds 1 thiamine pyrophosphate per subunit.</text>
</comment>
<keyword evidence="9 10" id="KW-0414">Isoprene biosynthesis</keyword>
<reference evidence="12 13" key="1">
    <citation type="submission" date="2019-09" db="EMBL/GenBank/DDBJ databases">
        <title>Haemophilus seminale sp. nov., isolated from human semen.</title>
        <authorList>
            <person name="Zheng M."/>
        </authorList>
    </citation>
    <scope>NUCLEOTIDE SEQUENCE [LARGE SCALE GENOMIC DNA]</scope>
    <source>
        <strain evidence="12 13">SZY H2</strain>
    </source>
</reference>
<dbReference type="GO" id="GO:0008661">
    <property type="term" value="F:1-deoxy-D-xylulose-5-phosphate synthase activity"/>
    <property type="evidence" value="ECO:0007669"/>
    <property type="project" value="UniProtKB-EC"/>
</dbReference>
<keyword evidence="13" id="KW-1185">Reference proteome</keyword>
<dbReference type="InterPro" id="IPR009014">
    <property type="entry name" value="Transketo_C/PFOR_II"/>
</dbReference>
<dbReference type="InterPro" id="IPR049557">
    <property type="entry name" value="Transketolase_CS"/>
</dbReference>
<dbReference type="Gene3D" id="3.40.50.920">
    <property type="match status" value="1"/>
</dbReference>
<evidence type="ECO:0000256" key="7">
    <source>
        <dbReference type="ARBA" id="ARBA00022977"/>
    </source>
</evidence>
<keyword evidence="4 10" id="KW-0808">Transferase</keyword>
<dbReference type="PROSITE" id="PS00802">
    <property type="entry name" value="TRANSKETOLASE_2"/>
    <property type="match status" value="1"/>
</dbReference>
<feature type="binding site" evidence="10">
    <location>
        <begin position="121"/>
        <end position="123"/>
    </location>
    <ligand>
        <name>thiamine diphosphate</name>
        <dbReference type="ChEBI" id="CHEBI:58937"/>
    </ligand>
</feature>
<feature type="binding site" evidence="10">
    <location>
        <position position="371"/>
    </location>
    <ligand>
        <name>thiamine diphosphate</name>
        <dbReference type="ChEBI" id="CHEBI:58937"/>
    </ligand>
</feature>
<keyword evidence="8 10" id="KW-0786">Thiamine pyrophosphate</keyword>
<dbReference type="InterPro" id="IPR029061">
    <property type="entry name" value="THDP-binding"/>
</dbReference>
<feature type="binding site" evidence="10">
    <location>
        <position position="181"/>
    </location>
    <ligand>
        <name>Mg(2+)</name>
        <dbReference type="ChEBI" id="CHEBI:18420"/>
    </ligand>
</feature>
<dbReference type="Gene3D" id="3.40.50.970">
    <property type="match status" value="2"/>
</dbReference>
<dbReference type="SUPFAM" id="SSF52518">
    <property type="entry name" value="Thiamin diphosphate-binding fold (THDP-binding)"/>
    <property type="match status" value="2"/>
</dbReference>
<protein>
    <recommendedName>
        <fullName evidence="10">1-deoxy-D-xylulose-5-phosphate synthase</fullName>
        <ecNumber evidence="10">2.2.1.7</ecNumber>
    </recommendedName>
    <alternativeName>
        <fullName evidence="10">1-deoxyxylulose-5-phosphate synthase</fullName>
        <shortName evidence="10">DXP synthase</shortName>
        <shortName evidence="10">DXPS</shortName>
    </alternativeName>
</protein>
<comment type="cofactor">
    <cofactor evidence="10">
        <name>Mg(2+)</name>
        <dbReference type="ChEBI" id="CHEBI:18420"/>
    </cofactor>
    <text evidence="10">Binds 1 Mg(2+) ion per subunit.</text>
</comment>
<keyword evidence="6 10" id="KW-0460">Magnesium</keyword>
<evidence type="ECO:0000313" key="13">
    <source>
        <dbReference type="Proteomes" id="UP000324828"/>
    </source>
</evidence>
<dbReference type="InterPro" id="IPR020826">
    <property type="entry name" value="Transketolase_BS"/>
</dbReference>
<comment type="pathway">
    <text evidence="1 10">Metabolic intermediate biosynthesis; 1-deoxy-D-xylulose 5-phosphate biosynthesis; 1-deoxy-D-xylulose 5-phosphate from D-glyceraldehyde 3-phosphate and pyruvate: step 1/1.</text>
</comment>
<dbReference type="NCBIfam" id="NF003933">
    <property type="entry name" value="PRK05444.2-2"/>
    <property type="match status" value="1"/>
</dbReference>
<dbReference type="Pfam" id="PF02780">
    <property type="entry name" value="Transketolase_C"/>
    <property type="match status" value="1"/>
</dbReference>
<comment type="caution">
    <text evidence="12">The sequence shown here is derived from an EMBL/GenBank/DDBJ whole genome shotgun (WGS) entry which is preliminary data.</text>
</comment>
<dbReference type="PROSITE" id="PS00801">
    <property type="entry name" value="TRANSKETOLASE_1"/>
    <property type="match status" value="1"/>
</dbReference>
<feature type="binding site" evidence="10">
    <location>
        <position position="152"/>
    </location>
    <ligand>
        <name>Mg(2+)</name>
        <dbReference type="ChEBI" id="CHEBI:18420"/>
    </ligand>
</feature>
<dbReference type="PANTHER" id="PTHR43322:SF5">
    <property type="entry name" value="1-DEOXY-D-XYLULOSE-5-PHOSPHATE SYNTHASE, CHLOROPLASTIC"/>
    <property type="match status" value="1"/>
</dbReference>
<evidence type="ECO:0000256" key="10">
    <source>
        <dbReference type="HAMAP-Rule" id="MF_00315"/>
    </source>
</evidence>
<dbReference type="Proteomes" id="UP000324828">
    <property type="component" value="Unassembled WGS sequence"/>
</dbReference>
<dbReference type="InterPro" id="IPR005475">
    <property type="entry name" value="Transketolase-like_Pyr-bd"/>
</dbReference>
<evidence type="ECO:0000256" key="1">
    <source>
        <dbReference type="ARBA" id="ARBA00004980"/>
    </source>
</evidence>
<keyword evidence="5 10" id="KW-0479">Metal-binding</keyword>
<feature type="binding site" evidence="10">
    <location>
        <begin position="153"/>
        <end position="154"/>
    </location>
    <ligand>
        <name>thiamine diphosphate</name>
        <dbReference type="ChEBI" id="CHEBI:58937"/>
    </ligand>
</feature>
<evidence type="ECO:0000256" key="8">
    <source>
        <dbReference type="ARBA" id="ARBA00023052"/>
    </source>
</evidence>
<comment type="catalytic activity">
    <reaction evidence="10">
        <text>D-glyceraldehyde 3-phosphate + pyruvate + H(+) = 1-deoxy-D-xylulose 5-phosphate + CO2</text>
        <dbReference type="Rhea" id="RHEA:12605"/>
        <dbReference type="ChEBI" id="CHEBI:15361"/>
        <dbReference type="ChEBI" id="CHEBI:15378"/>
        <dbReference type="ChEBI" id="CHEBI:16526"/>
        <dbReference type="ChEBI" id="CHEBI:57792"/>
        <dbReference type="ChEBI" id="CHEBI:59776"/>
        <dbReference type="EC" id="2.2.1.7"/>
    </reaction>
</comment>
<evidence type="ECO:0000256" key="5">
    <source>
        <dbReference type="ARBA" id="ARBA00022723"/>
    </source>
</evidence>
<dbReference type="RefSeq" id="WP_139989930.1">
    <property type="nucleotide sequence ID" value="NZ_VCED01000004.1"/>
</dbReference>
<dbReference type="SMART" id="SM00861">
    <property type="entry name" value="Transket_pyr"/>
    <property type="match status" value="1"/>
</dbReference>
<comment type="similarity">
    <text evidence="2 10">Belongs to the transketolase family. DXPS subfamily.</text>
</comment>
<dbReference type="Pfam" id="PF02779">
    <property type="entry name" value="Transket_pyr"/>
    <property type="match status" value="1"/>
</dbReference>
<evidence type="ECO:0000259" key="11">
    <source>
        <dbReference type="SMART" id="SM00861"/>
    </source>
</evidence>
<evidence type="ECO:0000256" key="9">
    <source>
        <dbReference type="ARBA" id="ARBA00023229"/>
    </source>
</evidence>
<dbReference type="SUPFAM" id="SSF52922">
    <property type="entry name" value="TK C-terminal domain-like"/>
    <property type="match status" value="1"/>
</dbReference>
<evidence type="ECO:0000256" key="2">
    <source>
        <dbReference type="ARBA" id="ARBA00011081"/>
    </source>
</evidence>
<dbReference type="CDD" id="cd02007">
    <property type="entry name" value="TPP_DXS"/>
    <property type="match status" value="1"/>
</dbReference>
<name>A0ABQ6SKS4_9PAST</name>
<accession>A0ABQ6SKS4</accession>
<organism evidence="12 13">
    <name type="scientific">Haemophilus seminalis</name>
    <dbReference type="NCBI Taxonomy" id="2582921"/>
    <lineage>
        <taxon>Bacteria</taxon>
        <taxon>Pseudomonadati</taxon>
        <taxon>Pseudomonadota</taxon>
        <taxon>Gammaproteobacteria</taxon>
        <taxon>Pasteurellales</taxon>
        <taxon>Pasteurellaceae</taxon>
        <taxon>Haemophilus</taxon>
    </lineage>
</organism>
<dbReference type="InterPro" id="IPR005477">
    <property type="entry name" value="Dxylulose-5-P_synthase"/>
</dbReference>
<dbReference type="CDD" id="cd07033">
    <property type="entry name" value="TPP_PYR_DXS_TK_like"/>
    <property type="match status" value="1"/>
</dbReference>
<gene>
    <name evidence="10" type="primary">dxs</name>
    <name evidence="12" type="ORF">F2S80_06610</name>
</gene>
<dbReference type="PANTHER" id="PTHR43322">
    <property type="entry name" value="1-D-DEOXYXYLULOSE 5-PHOSPHATE SYNTHASE-RELATED"/>
    <property type="match status" value="1"/>
</dbReference>